<name>A0A444UUU0_ACIRT</name>
<evidence type="ECO:0000313" key="3">
    <source>
        <dbReference type="Proteomes" id="UP000289886"/>
    </source>
</evidence>
<dbReference type="Proteomes" id="UP000289886">
    <property type="component" value="Unassembled WGS sequence"/>
</dbReference>
<evidence type="ECO:0000256" key="1">
    <source>
        <dbReference type="SAM" id="MobiDB-lite"/>
    </source>
</evidence>
<comment type="caution">
    <text evidence="2">The sequence shown here is derived from an EMBL/GenBank/DDBJ whole genome shotgun (WGS) entry which is preliminary data.</text>
</comment>
<dbReference type="AlphaFoldDB" id="A0A444UUU0"/>
<accession>A0A444UUU0</accession>
<evidence type="ECO:0000313" key="2">
    <source>
        <dbReference type="EMBL" id="RXM91925.1"/>
    </source>
</evidence>
<gene>
    <name evidence="2" type="ORF">EOD39_20670</name>
</gene>
<protein>
    <submittedName>
        <fullName evidence="2">Uncharacterized protein</fullName>
    </submittedName>
</protein>
<sequence length="184" mass="19918">MRDASITSLSWDQEQHCHLSLKLSSTAAEQDTTTLNFQTSFTLNTSGLKIMAEGKRTWDKEDDLPVYFGRPGTTDQVPRQKYGGMFCNVEGAFESKTIDFDALSVGKRSSRSSKSGSKRDISQEGRRDSDQGSICTETGSGGLDEGDPGIQIKTAAGKEILQNLDEVEVSALLLFNANLAAVGI</sequence>
<keyword evidence="3" id="KW-1185">Reference proteome</keyword>
<feature type="compositionally biased region" description="Basic and acidic residues" evidence="1">
    <location>
        <begin position="117"/>
        <end position="130"/>
    </location>
</feature>
<organism evidence="2 3">
    <name type="scientific">Acipenser ruthenus</name>
    <name type="common">Sterlet sturgeon</name>
    <dbReference type="NCBI Taxonomy" id="7906"/>
    <lineage>
        <taxon>Eukaryota</taxon>
        <taxon>Metazoa</taxon>
        <taxon>Chordata</taxon>
        <taxon>Craniata</taxon>
        <taxon>Vertebrata</taxon>
        <taxon>Euteleostomi</taxon>
        <taxon>Actinopterygii</taxon>
        <taxon>Chondrostei</taxon>
        <taxon>Acipenseriformes</taxon>
        <taxon>Acipenseridae</taxon>
        <taxon>Acipenser</taxon>
    </lineage>
</organism>
<feature type="region of interest" description="Disordered" evidence="1">
    <location>
        <begin position="108"/>
        <end position="148"/>
    </location>
</feature>
<dbReference type="EMBL" id="SCEB01007408">
    <property type="protein sequence ID" value="RXM91925.1"/>
    <property type="molecule type" value="Genomic_DNA"/>
</dbReference>
<proteinExistence type="predicted"/>
<reference evidence="2 3" key="1">
    <citation type="submission" date="2019-01" db="EMBL/GenBank/DDBJ databases">
        <title>Draft Genome and Complete Hox-Cluster Characterization of the Sterlet Sturgeon (Acipenser ruthenus).</title>
        <authorList>
            <person name="Wei Q."/>
        </authorList>
    </citation>
    <scope>NUCLEOTIDE SEQUENCE [LARGE SCALE GENOMIC DNA]</scope>
    <source>
        <strain evidence="2">WHYD16114868_AA</strain>
        <tissue evidence="2">Blood</tissue>
    </source>
</reference>